<dbReference type="AlphaFoldDB" id="A0AAE1VRM2"/>
<name>A0AAE1VRM2_9SOLA</name>
<dbReference type="Proteomes" id="UP001291623">
    <property type="component" value="Unassembled WGS sequence"/>
</dbReference>
<gene>
    <name evidence="1" type="ORF">RND71_002060</name>
</gene>
<evidence type="ECO:0000313" key="1">
    <source>
        <dbReference type="EMBL" id="KAK4380198.1"/>
    </source>
</evidence>
<comment type="caution">
    <text evidence="1">The sequence shown here is derived from an EMBL/GenBank/DDBJ whole genome shotgun (WGS) entry which is preliminary data.</text>
</comment>
<protein>
    <submittedName>
        <fullName evidence="1">Uncharacterized protein</fullName>
    </submittedName>
</protein>
<reference evidence="1" key="1">
    <citation type="submission" date="2023-12" db="EMBL/GenBank/DDBJ databases">
        <title>Genome assembly of Anisodus tanguticus.</title>
        <authorList>
            <person name="Wang Y.-J."/>
        </authorList>
    </citation>
    <scope>NUCLEOTIDE SEQUENCE</scope>
    <source>
        <strain evidence="1">KB-2021</strain>
        <tissue evidence="1">Leaf</tissue>
    </source>
</reference>
<evidence type="ECO:0000313" key="2">
    <source>
        <dbReference type="Proteomes" id="UP001291623"/>
    </source>
</evidence>
<sequence length="49" mass="5541">MQVEIHRDTEQMLSLKFTDIDDGHELCVTIAESLQAMQANSLVKSFIFG</sequence>
<accession>A0AAE1VRM2</accession>
<dbReference type="EMBL" id="JAVYJV010000001">
    <property type="protein sequence ID" value="KAK4380198.1"/>
    <property type="molecule type" value="Genomic_DNA"/>
</dbReference>
<organism evidence="1 2">
    <name type="scientific">Anisodus tanguticus</name>
    <dbReference type="NCBI Taxonomy" id="243964"/>
    <lineage>
        <taxon>Eukaryota</taxon>
        <taxon>Viridiplantae</taxon>
        <taxon>Streptophyta</taxon>
        <taxon>Embryophyta</taxon>
        <taxon>Tracheophyta</taxon>
        <taxon>Spermatophyta</taxon>
        <taxon>Magnoliopsida</taxon>
        <taxon>eudicotyledons</taxon>
        <taxon>Gunneridae</taxon>
        <taxon>Pentapetalae</taxon>
        <taxon>asterids</taxon>
        <taxon>lamiids</taxon>
        <taxon>Solanales</taxon>
        <taxon>Solanaceae</taxon>
        <taxon>Solanoideae</taxon>
        <taxon>Hyoscyameae</taxon>
        <taxon>Anisodus</taxon>
    </lineage>
</organism>
<keyword evidence="2" id="KW-1185">Reference proteome</keyword>
<proteinExistence type="predicted"/>